<dbReference type="EnsemblMetazoa" id="CLYHEMT005627.1">
    <property type="protein sequence ID" value="CLYHEMP005627.1"/>
    <property type="gene ID" value="CLYHEMG005627"/>
</dbReference>
<evidence type="ECO:0000256" key="6">
    <source>
        <dbReference type="ARBA" id="ARBA00023212"/>
    </source>
</evidence>
<evidence type="ECO:0000256" key="4">
    <source>
        <dbReference type="ARBA" id="ARBA00022737"/>
    </source>
</evidence>
<comment type="subunit">
    <text evidence="2">Interacts with microtubules.</text>
</comment>
<dbReference type="PANTHER" id="PTHR16056:SF16">
    <property type="entry name" value="REGULATOR OF MICROTUBULE DYNAMICS PROTEIN 1"/>
    <property type="match status" value="1"/>
</dbReference>
<evidence type="ECO:0000256" key="5">
    <source>
        <dbReference type="ARBA" id="ARBA00022803"/>
    </source>
</evidence>
<dbReference type="Proteomes" id="UP000594262">
    <property type="component" value="Unplaced"/>
</dbReference>
<keyword evidence="5" id="KW-0802">TPR repeat</keyword>
<keyword evidence="10" id="KW-1185">Reference proteome</keyword>
<proteinExistence type="predicted"/>
<accession>A0A7M5V3S1</accession>
<dbReference type="SUPFAM" id="SSF48452">
    <property type="entry name" value="TPR-like"/>
    <property type="match status" value="1"/>
</dbReference>
<dbReference type="GO" id="GO:0097431">
    <property type="term" value="C:mitotic spindle pole"/>
    <property type="evidence" value="ECO:0007669"/>
    <property type="project" value="TreeGrafter"/>
</dbReference>
<dbReference type="GO" id="GO:0005737">
    <property type="term" value="C:cytoplasm"/>
    <property type="evidence" value="ECO:0007669"/>
    <property type="project" value="TreeGrafter"/>
</dbReference>
<dbReference type="GO" id="GO:0008017">
    <property type="term" value="F:microtubule binding"/>
    <property type="evidence" value="ECO:0007669"/>
    <property type="project" value="TreeGrafter"/>
</dbReference>
<comment type="subcellular location">
    <subcellularLocation>
        <location evidence="1">Cytoplasm</location>
        <location evidence="1">Cytoskeleton</location>
    </subcellularLocation>
</comment>
<evidence type="ECO:0000256" key="3">
    <source>
        <dbReference type="ARBA" id="ARBA00022490"/>
    </source>
</evidence>
<dbReference type="GO" id="GO:0005876">
    <property type="term" value="C:spindle microtubule"/>
    <property type="evidence" value="ECO:0007669"/>
    <property type="project" value="TreeGrafter"/>
</dbReference>
<evidence type="ECO:0000313" key="9">
    <source>
        <dbReference type="EnsemblMetazoa" id="CLYHEMP005627.1"/>
    </source>
</evidence>
<organism evidence="9 10">
    <name type="scientific">Clytia hemisphaerica</name>
    <dbReference type="NCBI Taxonomy" id="252671"/>
    <lineage>
        <taxon>Eukaryota</taxon>
        <taxon>Metazoa</taxon>
        <taxon>Cnidaria</taxon>
        <taxon>Hydrozoa</taxon>
        <taxon>Hydroidolina</taxon>
        <taxon>Leptothecata</taxon>
        <taxon>Obeliida</taxon>
        <taxon>Clytiidae</taxon>
        <taxon>Clytia</taxon>
    </lineage>
</organism>
<dbReference type="RefSeq" id="XP_066920669.1">
    <property type="nucleotide sequence ID" value="XM_067064568.1"/>
</dbReference>
<name>A0A7M5V3S1_9CNID</name>
<evidence type="ECO:0000313" key="10">
    <source>
        <dbReference type="Proteomes" id="UP000594262"/>
    </source>
</evidence>
<sequence>MSCRRVFTASSFWLSRKFNRAIPQILNSARTYYRPSLALPSSIFAATVLYAAETSKNMAEEIAKAEEIYAQNKFQEVYEYLLQFKDSENPEILWRLVRATRDRATMAGVSADDKKKMIFEGFEVSKRALEFGDSVGPCHKWYGIMLSQTGDFIGKKKKIEDSPAMKKHFEKAAELDPKDPTARHLIGMWCFSFADLAWYERKIAAVVFGSPPESTYEEALGHFEKAEELSPSFYSTNQYMLGLVNMKMGKKEEATKWFKTLLDFKVIKEEDNENIKKAEAQLKSL</sequence>
<keyword evidence="3" id="KW-0963">Cytoplasm</keyword>
<evidence type="ECO:0000256" key="7">
    <source>
        <dbReference type="ARBA" id="ARBA00039966"/>
    </source>
</evidence>
<dbReference type="InterPro" id="IPR049039">
    <property type="entry name" value="RMD1-3_a_helical_rpt"/>
</dbReference>
<dbReference type="InterPro" id="IPR011990">
    <property type="entry name" value="TPR-like_helical_dom_sf"/>
</dbReference>
<keyword evidence="6" id="KW-0206">Cytoskeleton</keyword>
<dbReference type="Gene3D" id="1.25.40.10">
    <property type="entry name" value="Tetratricopeptide repeat domain"/>
    <property type="match status" value="1"/>
</dbReference>
<evidence type="ECO:0000256" key="2">
    <source>
        <dbReference type="ARBA" id="ARBA00011375"/>
    </source>
</evidence>
<reference evidence="9" key="1">
    <citation type="submission" date="2021-01" db="UniProtKB">
        <authorList>
            <consortium name="EnsemblMetazoa"/>
        </authorList>
    </citation>
    <scope>IDENTIFICATION</scope>
</reference>
<dbReference type="OrthoDB" id="69711at2759"/>
<evidence type="ECO:0000256" key="8">
    <source>
        <dbReference type="ARBA" id="ARBA00041958"/>
    </source>
</evidence>
<protein>
    <recommendedName>
        <fullName evidence="7">Regulator of microtubule dynamics protein 1</fullName>
    </recommendedName>
    <alternativeName>
        <fullName evidence="8">Protein FAM82B</fullName>
    </alternativeName>
</protein>
<keyword evidence="4" id="KW-0677">Repeat</keyword>
<dbReference type="AlphaFoldDB" id="A0A7M5V3S1"/>
<dbReference type="GeneID" id="136807943"/>
<evidence type="ECO:0000256" key="1">
    <source>
        <dbReference type="ARBA" id="ARBA00004245"/>
    </source>
</evidence>
<dbReference type="Pfam" id="PF21033">
    <property type="entry name" value="RMD1-3"/>
    <property type="match status" value="1"/>
</dbReference>
<dbReference type="PANTHER" id="PTHR16056">
    <property type="entry name" value="REGULATOR OF MICROTUBULE DYNAMICS PROTEIN"/>
    <property type="match status" value="1"/>
</dbReference>